<feature type="transmembrane region" description="Helical" evidence="6">
    <location>
        <begin position="12"/>
        <end position="34"/>
    </location>
</feature>
<feature type="transmembrane region" description="Helical" evidence="6">
    <location>
        <begin position="46"/>
        <end position="69"/>
    </location>
</feature>
<dbReference type="PANTHER" id="PTHR32322">
    <property type="entry name" value="INNER MEMBRANE TRANSPORTER"/>
    <property type="match status" value="1"/>
</dbReference>
<dbReference type="Pfam" id="PF00892">
    <property type="entry name" value="EamA"/>
    <property type="match status" value="2"/>
</dbReference>
<keyword evidence="4 6" id="KW-1133">Transmembrane helix</keyword>
<feature type="transmembrane region" description="Helical" evidence="6">
    <location>
        <begin position="458"/>
        <end position="480"/>
    </location>
</feature>
<dbReference type="EMBL" id="MCOG01000055">
    <property type="protein sequence ID" value="ORY63745.1"/>
    <property type="molecule type" value="Genomic_DNA"/>
</dbReference>
<feature type="domain" description="EamA" evidence="7">
    <location>
        <begin position="13"/>
        <end position="154"/>
    </location>
</feature>
<evidence type="ECO:0000256" key="1">
    <source>
        <dbReference type="ARBA" id="ARBA00004651"/>
    </source>
</evidence>
<organism evidence="8 9">
    <name type="scientific">Neocallimastix californiae</name>
    <dbReference type="NCBI Taxonomy" id="1754190"/>
    <lineage>
        <taxon>Eukaryota</taxon>
        <taxon>Fungi</taxon>
        <taxon>Fungi incertae sedis</taxon>
        <taxon>Chytridiomycota</taxon>
        <taxon>Chytridiomycota incertae sedis</taxon>
        <taxon>Neocallimastigomycetes</taxon>
        <taxon>Neocallimastigales</taxon>
        <taxon>Neocallimastigaceae</taxon>
        <taxon>Neocallimastix</taxon>
    </lineage>
</organism>
<keyword evidence="3 6" id="KW-0812">Transmembrane</keyword>
<comment type="caution">
    <text evidence="8">The sequence shown here is derived from an EMBL/GenBank/DDBJ whole genome shotgun (WGS) entry which is preliminary data.</text>
</comment>
<evidence type="ECO:0000256" key="4">
    <source>
        <dbReference type="ARBA" id="ARBA00022989"/>
    </source>
</evidence>
<gene>
    <name evidence="8" type="ORF">LY90DRAFT_505195</name>
</gene>
<keyword evidence="2" id="KW-1003">Cell membrane</keyword>
<feature type="transmembrane region" description="Helical" evidence="6">
    <location>
        <begin position="113"/>
        <end position="130"/>
    </location>
</feature>
<dbReference type="GO" id="GO:0005886">
    <property type="term" value="C:plasma membrane"/>
    <property type="evidence" value="ECO:0007669"/>
    <property type="project" value="UniProtKB-SubCell"/>
</dbReference>
<feature type="domain" description="EamA" evidence="7">
    <location>
        <begin position="403"/>
        <end position="532"/>
    </location>
</feature>
<name>A0A1Y2DYM5_9FUNG</name>
<dbReference type="OrthoDB" id="10494526at2759"/>
<evidence type="ECO:0000256" key="6">
    <source>
        <dbReference type="SAM" id="Phobius"/>
    </source>
</evidence>
<dbReference type="InterPro" id="IPR037185">
    <property type="entry name" value="EmrE-like"/>
</dbReference>
<evidence type="ECO:0000313" key="8">
    <source>
        <dbReference type="EMBL" id="ORY63745.1"/>
    </source>
</evidence>
<dbReference type="AlphaFoldDB" id="A0A1Y2DYM5"/>
<evidence type="ECO:0000313" key="9">
    <source>
        <dbReference type="Proteomes" id="UP000193920"/>
    </source>
</evidence>
<feature type="transmembrane region" description="Helical" evidence="6">
    <location>
        <begin position="81"/>
        <end position="101"/>
    </location>
</feature>
<protein>
    <submittedName>
        <fullName evidence="8">DUF6-domain-containing protein</fullName>
    </submittedName>
</protein>
<reference evidence="8 9" key="1">
    <citation type="submission" date="2016-08" db="EMBL/GenBank/DDBJ databases">
        <title>A Parts List for Fungal Cellulosomes Revealed by Comparative Genomics.</title>
        <authorList>
            <consortium name="DOE Joint Genome Institute"/>
            <person name="Haitjema C.H."/>
            <person name="Gilmore S.P."/>
            <person name="Henske J.K."/>
            <person name="Solomon K.V."/>
            <person name="De Groot R."/>
            <person name="Kuo A."/>
            <person name="Mondo S.J."/>
            <person name="Salamov A.A."/>
            <person name="Labutti K."/>
            <person name="Zhao Z."/>
            <person name="Chiniquy J."/>
            <person name="Barry K."/>
            <person name="Brewer H.M."/>
            <person name="Purvine S.O."/>
            <person name="Wright A.T."/>
            <person name="Boxma B."/>
            <person name="Van Alen T."/>
            <person name="Hackstein J.H."/>
            <person name="Baker S.E."/>
            <person name="Grigoriev I.V."/>
            <person name="O'Malley M.A."/>
        </authorList>
    </citation>
    <scope>NUCLEOTIDE SEQUENCE [LARGE SCALE GENOMIC DNA]</scope>
    <source>
        <strain evidence="8 9">G1</strain>
    </source>
</reference>
<dbReference type="SUPFAM" id="SSF103481">
    <property type="entry name" value="Multidrug resistance efflux transporter EmrE"/>
    <property type="match status" value="2"/>
</dbReference>
<feature type="transmembrane region" description="Helical" evidence="6">
    <location>
        <begin position="404"/>
        <end position="426"/>
    </location>
</feature>
<feature type="transmembrane region" description="Helical" evidence="6">
    <location>
        <begin position="513"/>
        <end position="531"/>
    </location>
</feature>
<comment type="subcellular location">
    <subcellularLocation>
        <location evidence="1">Cell membrane</location>
        <topology evidence="1">Multi-pass membrane protein</topology>
    </subcellularLocation>
</comment>
<dbReference type="PANTHER" id="PTHR32322:SF18">
    <property type="entry name" value="S-ADENOSYLMETHIONINE_S-ADENOSYLHOMOCYSTEINE TRANSPORTER"/>
    <property type="match status" value="1"/>
</dbReference>
<evidence type="ECO:0000256" key="5">
    <source>
        <dbReference type="ARBA" id="ARBA00023136"/>
    </source>
</evidence>
<feature type="transmembrane region" description="Helical" evidence="6">
    <location>
        <begin position="136"/>
        <end position="157"/>
    </location>
</feature>
<feature type="transmembrane region" description="Helical" evidence="6">
    <location>
        <begin position="487"/>
        <end position="507"/>
    </location>
</feature>
<dbReference type="InterPro" id="IPR050638">
    <property type="entry name" value="AA-Vitamin_Transporters"/>
</dbReference>
<accession>A0A1Y2DYM5</accession>
<evidence type="ECO:0000259" key="7">
    <source>
        <dbReference type="Pfam" id="PF00892"/>
    </source>
</evidence>
<proteinExistence type="predicted"/>
<dbReference type="InterPro" id="IPR000620">
    <property type="entry name" value="EamA_dom"/>
</dbReference>
<keyword evidence="9" id="KW-1185">Reference proteome</keyword>
<dbReference type="Proteomes" id="UP000193920">
    <property type="component" value="Unassembled WGS sequence"/>
</dbReference>
<evidence type="ECO:0000256" key="2">
    <source>
        <dbReference type="ARBA" id="ARBA00022475"/>
    </source>
</evidence>
<keyword evidence="5 6" id="KW-0472">Membrane</keyword>
<sequence>MNFNILSNKIYASIFAIICTLLWGSAFPSIKLGYKEFQIENNDIKNILLFAGIRFFFASGLIILIENVWEKRWIYPSANEVFPIIFIGIINTFLQYFFFYIGLVNTSGTKGSVLNSSVTFFTLILAHFLFREDQLTIKKIIGCLFGIMGVMVINLNFSKPNKKNENYKSDNDNLSFNFQGDGMILLSSLCSALGTVLIKIFNSNNSNELFHNYKNWKIIKYIMNISLWFVDKLKRGSIFLMNKLFTNSMDDKEEEIKKSIQKNKNDNSYEEEIHESTLYDNQSIDSYKEKKYHTSLDKIDHKNLNLNKDSLRNSNNSYFSNNLYDHSSIYNNYLNNNYDETEFEDIEIVPPNNNSFHESINDFEKTKRSYENSKDYMNTTIKNKEFALNEIVDLYSYSKIKKDIIMLTGYQMLVGAVSLILTGLFWTPKISNYTIFSNKNINTSNSVNEKKAFESIRFLGFLIIIYMILITSVAFSLWNILIKYNSVGFLSFFNFLIPIFGTIFSGLFLNESIITIENGISLFLVTLGVIISN</sequence>
<evidence type="ECO:0000256" key="3">
    <source>
        <dbReference type="ARBA" id="ARBA00022692"/>
    </source>
</evidence>